<feature type="domain" description="F-box" evidence="1">
    <location>
        <begin position="282"/>
        <end position="330"/>
    </location>
</feature>
<keyword evidence="3" id="KW-1185">Reference proteome</keyword>
<proteinExistence type="predicted"/>
<dbReference type="RefSeq" id="XP_013754864.1">
    <property type="nucleotide sequence ID" value="XM_013899410.1"/>
</dbReference>
<dbReference type="EMBL" id="GL349477">
    <property type="protein sequence ID" value="KNC52974.1"/>
    <property type="molecule type" value="Genomic_DNA"/>
</dbReference>
<dbReference type="InterPro" id="IPR001810">
    <property type="entry name" value="F-box_dom"/>
</dbReference>
<gene>
    <name evidence="2" type="ORF">AMSG_09149</name>
</gene>
<dbReference type="Pfam" id="PF12937">
    <property type="entry name" value="F-box-like"/>
    <property type="match status" value="1"/>
</dbReference>
<evidence type="ECO:0000313" key="2">
    <source>
        <dbReference type="EMBL" id="KNC52974.1"/>
    </source>
</evidence>
<reference evidence="2 3" key="1">
    <citation type="submission" date="2010-05" db="EMBL/GenBank/DDBJ databases">
        <title>The Genome Sequence of Thecamonas trahens ATCC 50062.</title>
        <authorList>
            <consortium name="The Broad Institute Genome Sequencing Platform"/>
            <person name="Russ C."/>
            <person name="Cuomo C."/>
            <person name="Shea T."/>
            <person name="Young S.K."/>
            <person name="Zeng Q."/>
            <person name="Koehrsen M."/>
            <person name="Haas B."/>
            <person name="Borodovsky M."/>
            <person name="Guigo R."/>
            <person name="Alvarado L."/>
            <person name="Berlin A."/>
            <person name="Bochicchio J."/>
            <person name="Borenstein D."/>
            <person name="Chapman S."/>
            <person name="Chen Z."/>
            <person name="Freedman E."/>
            <person name="Gellesch M."/>
            <person name="Goldberg J."/>
            <person name="Griggs A."/>
            <person name="Gujja S."/>
            <person name="Heilman E."/>
            <person name="Heiman D."/>
            <person name="Hepburn T."/>
            <person name="Howarth C."/>
            <person name="Jen D."/>
            <person name="Larson L."/>
            <person name="Mehta T."/>
            <person name="Park D."/>
            <person name="Pearson M."/>
            <person name="Roberts A."/>
            <person name="Saif S."/>
            <person name="Shenoy N."/>
            <person name="Sisk P."/>
            <person name="Stolte C."/>
            <person name="Sykes S."/>
            <person name="Thomson T."/>
            <person name="Walk T."/>
            <person name="White J."/>
            <person name="Yandava C."/>
            <person name="Burger G."/>
            <person name="Gray M.W."/>
            <person name="Holland P.W.H."/>
            <person name="King N."/>
            <person name="Lang F.B.F."/>
            <person name="Roger A.J."/>
            <person name="Ruiz-Trillo I."/>
            <person name="Lander E."/>
            <person name="Nusbaum C."/>
        </authorList>
    </citation>
    <scope>NUCLEOTIDE SEQUENCE [LARGE SCALE GENOMIC DNA]</scope>
    <source>
        <strain evidence="2 3">ATCC 50062</strain>
    </source>
</reference>
<name>A0A0L0DKS1_THETB</name>
<sequence>MSRMTGKVWKQAKGKRKSWYIEDDHMAAERQQLWLQALHEVEAADNAAIVDAIWAWYKKSYRRRRSWDVAITTEGLIRCYVERHGPGFARFFARHDALDPNAFGPQSSSQNGVRFVERGSREWFVRQAATGAARSDIVASALPVLTISLKYDPHQMELLLLLAALYRLRIDVVSTTVRSWLQPSHHSPGCEDCINVGGVPHDRRTTTRAAVRLLFTPSTSLPSGPPACASLAAAKTGRISKLMFLSDCTNAMPHCLRRSRRKKNRRLQAVAAQLSASPPAPWTTLPNELWSIIMHKLAADAVADIVALSATCTRLLSLARDPLLWRSIARRVADASPAVMAALAEASEPGCDWYAYFQAAILPELRSCLCPAATTVPLLPGHGHGYISVHTLQSERRTQHTGARSCAG</sequence>
<organism evidence="2 3">
    <name type="scientific">Thecamonas trahens ATCC 50062</name>
    <dbReference type="NCBI Taxonomy" id="461836"/>
    <lineage>
        <taxon>Eukaryota</taxon>
        <taxon>Apusozoa</taxon>
        <taxon>Apusomonadida</taxon>
        <taxon>Apusomonadidae</taxon>
        <taxon>Thecamonas</taxon>
    </lineage>
</organism>
<dbReference type="AlphaFoldDB" id="A0A0L0DKS1"/>
<dbReference type="SUPFAM" id="SSF81383">
    <property type="entry name" value="F-box domain"/>
    <property type="match status" value="1"/>
</dbReference>
<evidence type="ECO:0000313" key="3">
    <source>
        <dbReference type="Proteomes" id="UP000054408"/>
    </source>
</evidence>
<dbReference type="InterPro" id="IPR036047">
    <property type="entry name" value="F-box-like_dom_sf"/>
</dbReference>
<dbReference type="Proteomes" id="UP000054408">
    <property type="component" value="Unassembled WGS sequence"/>
</dbReference>
<protein>
    <recommendedName>
        <fullName evidence="1">F-box domain-containing protein</fullName>
    </recommendedName>
</protein>
<accession>A0A0L0DKS1</accession>
<dbReference type="Gene3D" id="1.20.1280.50">
    <property type="match status" value="1"/>
</dbReference>
<dbReference type="GeneID" id="25567667"/>
<evidence type="ECO:0000259" key="1">
    <source>
        <dbReference type="Pfam" id="PF12937"/>
    </source>
</evidence>